<dbReference type="AlphaFoldDB" id="A0AAJ0B8F7"/>
<comment type="caution">
    <text evidence="3">The sequence shown here is derived from an EMBL/GenBank/DDBJ whole genome shotgun (WGS) entry which is preliminary data.</text>
</comment>
<protein>
    <recommendedName>
        <fullName evidence="2">Ecp2 effector protein-like domain-containing protein</fullName>
    </recommendedName>
</protein>
<dbReference type="InterPro" id="IPR029226">
    <property type="entry name" value="Ecp2-like"/>
</dbReference>
<feature type="chain" id="PRO_5042488981" description="Ecp2 effector protein-like domain-containing protein" evidence="1">
    <location>
        <begin position="20"/>
        <end position="140"/>
    </location>
</feature>
<proteinExistence type="predicted"/>
<evidence type="ECO:0000313" key="4">
    <source>
        <dbReference type="Proteomes" id="UP001239445"/>
    </source>
</evidence>
<name>A0AAJ0B8F7_9PEZI</name>
<evidence type="ECO:0000259" key="2">
    <source>
        <dbReference type="Pfam" id="PF14856"/>
    </source>
</evidence>
<dbReference type="Pfam" id="PF14856">
    <property type="entry name" value="Hce2"/>
    <property type="match status" value="1"/>
</dbReference>
<keyword evidence="1" id="KW-0732">Signal</keyword>
<dbReference type="Proteomes" id="UP001239445">
    <property type="component" value="Unassembled WGS sequence"/>
</dbReference>
<accession>A0AAJ0B8F7</accession>
<keyword evidence="4" id="KW-1185">Reference proteome</keyword>
<feature type="signal peptide" evidence="1">
    <location>
        <begin position="1"/>
        <end position="19"/>
    </location>
</feature>
<evidence type="ECO:0000256" key="1">
    <source>
        <dbReference type="SAM" id="SignalP"/>
    </source>
</evidence>
<feature type="domain" description="Ecp2 effector protein-like" evidence="2">
    <location>
        <begin position="38"/>
        <end position="132"/>
    </location>
</feature>
<reference evidence="3" key="1">
    <citation type="submission" date="2023-06" db="EMBL/GenBank/DDBJ databases">
        <title>Genome-scale phylogeny and comparative genomics of the fungal order Sordariales.</title>
        <authorList>
            <consortium name="Lawrence Berkeley National Laboratory"/>
            <person name="Hensen N."/>
            <person name="Bonometti L."/>
            <person name="Westerberg I."/>
            <person name="Brannstrom I.O."/>
            <person name="Guillou S."/>
            <person name="Cros-Aarteil S."/>
            <person name="Calhoun S."/>
            <person name="Haridas S."/>
            <person name="Kuo A."/>
            <person name="Mondo S."/>
            <person name="Pangilinan J."/>
            <person name="Riley R."/>
            <person name="Labutti K."/>
            <person name="Andreopoulos B."/>
            <person name="Lipzen A."/>
            <person name="Chen C."/>
            <person name="Yanf M."/>
            <person name="Daum C."/>
            <person name="Ng V."/>
            <person name="Clum A."/>
            <person name="Steindorff A."/>
            <person name="Ohm R."/>
            <person name="Martin F."/>
            <person name="Silar P."/>
            <person name="Natvig D."/>
            <person name="Lalanne C."/>
            <person name="Gautier V."/>
            <person name="Ament-Velasquez S.L."/>
            <person name="Kruys A."/>
            <person name="Hutchinson M.I."/>
            <person name="Powell A.J."/>
            <person name="Barry K."/>
            <person name="Miller A.N."/>
            <person name="Grigoriev I.V."/>
            <person name="Debuchy R."/>
            <person name="Gladieux P."/>
            <person name="Thoren M.H."/>
            <person name="Johannesson H."/>
        </authorList>
    </citation>
    <scope>NUCLEOTIDE SEQUENCE</scope>
    <source>
        <strain evidence="3">PSN4</strain>
    </source>
</reference>
<organism evidence="3 4">
    <name type="scientific">Echria macrotheca</name>
    <dbReference type="NCBI Taxonomy" id="438768"/>
    <lineage>
        <taxon>Eukaryota</taxon>
        <taxon>Fungi</taxon>
        <taxon>Dikarya</taxon>
        <taxon>Ascomycota</taxon>
        <taxon>Pezizomycotina</taxon>
        <taxon>Sordariomycetes</taxon>
        <taxon>Sordariomycetidae</taxon>
        <taxon>Sordariales</taxon>
        <taxon>Schizotheciaceae</taxon>
        <taxon>Echria</taxon>
    </lineage>
</organism>
<evidence type="ECO:0000313" key="3">
    <source>
        <dbReference type="EMBL" id="KAK1753605.1"/>
    </source>
</evidence>
<sequence>MKFTTTLLATLATASLTAAAPSSSLTSGETLTKRDPLCGASTYTGDTAADSPLVADCDQLLRYMTDSAVRDGRTDWEIVAGEKRNLASYKSCMISARGLGTSSAVLGTDELVGIVTEGIEEKAVDGKIGVRGVDHGNKGW</sequence>
<dbReference type="EMBL" id="MU839837">
    <property type="protein sequence ID" value="KAK1753605.1"/>
    <property type="molecule type" value="Genomic_DNA"/>
</dbReference>
<gene>
    <name evidence="3" type="ORF">QBC47DRAFT_462397</name>
</gene>